<dbReference type="AlphaFoldDB" id="A0A9N9B1M7"/>
<dbReference type="PANTHER" id="PTHR44329">
    <property type="entry name" value="SERINE/THREONINE-PROTEIN KINASE TNNI3K-RELATED"/>
    <property type="match status" value="1"/>
</dbReference>
<feature type="domain" description="Protein kinase" evidence="2">
    <location>
        <begin position="1"/>
        <end position="208"/>
    </location>
</feature>
<dbReference type="PROSITE" id="PS00107">
    <property type="entry name" value="PROTEIN_KINASE_ATP"/>
    <property type="match status" value="1"/>
</dbReference>
<dbReference type="SUPFAM" id="SSF56112">
    <property type="entry name" value="Protein kinase-like (PK-like)"/>
    <property type="match status" value="1"/>
</dbReference>
<accession>A0A9N9B1M7</accession>
<dbReference type="InterPro" id="IPR051681">
    <property type="entry name" value="Ser/Thr_Kinases-Pseudokinases"/>
</dbReference>
<gene>
    <name evidence="3" type="ORF">AGERDE_LOCUS6614</name>
</gene>
<evidence type="ECO:0000259" key="2">
    <source>
        <dbReference type="PROSITE" id="PS50011"/>
    </source>
</evidence>
<proteinExistence type="predicted"/>
<keyword evidence="1" id="KW-0547">Nucleotide-binding</keyword>
<comment type="caution">
    <text evidence="3">The sequence shown here is derived from an EMBL/GenBank/DDBJ whole genome shotgun (WGS) entry which is preliminary data.</text>
</comment>
<dbReference type="Gene3D" id="1.10.510.10">
    <property type="entry name" value="Transferase(Phosphotransferase) domain 1"/>
    <property type="match status" value="1"/>
</dbReference>
<dbReference type="Proteomes" id="UP000789831">
    <property type="component" value="Unassembled WGS sequence"/>
</dbReference>
<dbReference type="InterPro" id="IPR017441">
    <property type="entry name" value="Protein_kinase_ATP_BS"/>
</dbReference>
<evidence type="ECO:0000313" key="4">
    <source>
        <dbReference type="Proteomes" id="UP000789831"/>
    </source>
</evidence>
<protein>
    <submittedName>
        <fullName evidence="3">6429_t:CDS:1</fullName>
    </submittedName>
</protein>
<dbReference type="Gene3D" id="3.30.200.20">
    <property type="entry name" value="Phosphorylase Kinase, domain 1"/>
    <property type="match status" value="1"/>
</dbReference>
<keyword evidence="1" id="KW-0067">ATP-binding</keyword>
<sequence>MAINSAEEWLEKAINTNHITLFDHQNLKLCESLGEGSSGQVRRAEWNHNLALTLNVAVKSLKGLQNSTADKDYREMVKELQLLQDTTMSPNVVQFYGVTKEPDGMNSMSVVRGHPPYIEPLCFKGNYWPDARSDIYSLGVVLWELSSGRPPMTHISPSAIGYNVVMGMRESPITGTPDGYVQLYTECWDGKPENRPNIDSVYKRLKFIGWPEEQDVYDEGWIFASLLAKSSAKYGVQNGIPIL</sequence>
<dbReference type="InterPro" id="IPR000719">
    <property type="entry name" value="Prot_kinase_dom"/>
</dbReference>
<reference evidence="3" key="1">
    <citation type="submission" date="2021-06" db="EMBL/GenBank/DDBJ databases">
        <authorList>
            <person name="Kallberg Y."/>
            <person name="Tangrot J."/>
            <person name="Rosling A."/>
        </authorList>
    </citation>
    <scope>NUCLEOTIDE SEQUENCE</scope>
    <source>
        <strain evidence="3">MT106</strain>
    </source>
</reference>
<feature type="binding site" evidence="1">
    <location>
        <position position="59"/>
    </location>
    <ligand>
        <name>ATP</name>
        <dbReference type="ChEBI" id="CHEBI:30616"/>
    </ligand>
</feature>
<dbReference type="PROSITE" id="PS50011">
    <property type="entry name" value="PROTEIN_KINASE_DOM"/>
    <property type="match status" value="1"/>
</dbReference>
<dbReference type="OrthoDB" id="2213591at2759"/>
<dbReference type="InterPro" id="IPR001245">
    <property type="entry name" value="Ser-Thr/Tyr_kinase_cat_dom"/>
</dbReference>
<dbReference type="EMBL" id="CAJVPL010001059">
    <property type="protein sequence ID" value="CAG8549938.1"/>
    <property type="molecule type" value="Genomic_DNA"/>
</dbReference>
<name>A0A9N9B1M7_9GLOM</name>
<dbReference type="InterPro" id="IPR011009">
    <property type="entry name" value="Kinase-like_dom_sf"/>
</dbReference>
<dbReference type="GO" id="GO:0005524">
    <property type="term" value="F:ATP binding"/>
    <property type="evidence" value="ECO:0007669"/>
    <property type="project" value="UniProtKB-UniRule"/>
</dbReference>
<evidence type="ECO:0000256" key="1">
    <source>
        <dbReference type="PROSITE-ProRule" id="PRU10141"/>
    </source>
</evidence>
<dbReference type="GO" id="GO:0004674">
    <property type="term" value="F:protein serine/threonine kinase activity"/>
    <property type="evidence" value="ECO:0007669"/>
    <property type="project" value="TreeGrafter"/>
</dbReference>
<organism evidence="3 4">
    <name type="scientific">Ambispora gerdemannii</name>
    <dbReference type="NCBI Taxonomy" id="144530"/>
    <lineage>
        <taxon>Eukaryota</taxon>
        <taxon>Fungi</taxon>
        <taxon>Fungi incertae sedis</taxon>
        <taxon>Mucoromycota</taxon>
        <taxon>Glomeromycotina</taxon>
        <taxon>Glomeromycetes</taxon>
        <taxon>Archaeosporales</taxon>
        <taxon>Ambisporaceae</taxon>
        <taxon>Ambispora</taxon>
    </lineage>
</organism>
<keyword evidence="4" id="KW-1185">Reference proteome</keyword>
<evidence type="ECO:0000313" key="3">
    <source>
        <dbReference type="EMBL" id="CAG8549938.1"/>
    </source>
</evidence>
<dbReference type="Pfam" id="PF07714">
    <property type="entry name" value="PK_Tyr_Ser-Thr"/>
    <property type="match status" value="2"/>
</dbReference>